<name>A0ABW0BDM4_9ACTN</name>
<evidence type="ECO:0000256" key="1">
    <source>
        <dbReference type="SAM" id="Phobius"/>
    </source>
</evidence>
<organism evidence="2 3">
    <name type="scientific">Nocardioides taihuensis</name>
    <dbReference type="NCBI Taxonomy" id="1835606"/>
    <lineage>
        <taxon>Bacteria</taxon>
        <taxon>Bacillati</taxon>
        <taxon>Actinomycetota</taxon>
        <taxon>Actinomycetes</taxon>
        <taxon>Propionibacteriales</taxon>
        <taxon>Nocardioidaceae</taxon>
        <taxon>Nocardioides</taxon>
    </lineage>
</organism>
<dbReference type="EMBL" id="JBHSKD010000002">
    <property type="protein sequence ID" value="MFC5175419.1"/>
    <property type="molecule type" value="Genomic_DNA"/>
</dbReference>
<gene>
    <name evidence="2" type="ORF">ACFPGP_01965</name>
</gene>
<comment type="caution">
    <text evidence="2">The sequence shown here is derived from an EMBL/GenBank/DDBJ whole genome shotgun (WGS) entry which is preliminary data.</text>
</comment>
<protein>
    <recommendedName>
        <fullName evidence="4">DUF4386 family protein</fullName>
    </recommendedName>
</protein>
<evidence type="ECO:0000313" key="2">
    <source>
        <dbReference type="EMBL" id="MFC5175419.1"/>
    </source>
</evidence>
<keyword evidence="1" id="KW-0472">Membrane</keyword>
<feature type="transmembrane region" description="Helical" evidence="1">
    <location>
        <begin position="23"/>
        <end position="46"/>
    </location>
</feature>
<feature type="transmembrane region" description="Helical" evidence="1">
    <location>
        <begin position="169"/>
        <end position="193"/>
    </location>
</feature>
<reference evidence="3" key="1">
    <citation type="journal article" date="2019" name="Int. J. Syst. Evol. Microbiol.">
        <title>The Global Catalogue of Microorganisms (GCM) 10K type strain sequencing project: providing services to taxonomists for standard genome sequencing and annotation.</title>
        <authorList>
            <consortium name="The Broad Institute Genomics Platform"/>
            <consortium name="The Broad Institute Genome Sequencing Center for Infectious Disease"/>
            <person name="Wu L."/>
            <person name="Ma J."/>
        </authorList>
    </citation>
    <scope>NUCLEOTIDE SEQUENCE [LARGE SCALE GENOMIC DNA]</scope>
    <source>
        <strain evidence="3">DFY41</strain>
    </source>
</reference>
<keyword evidence="3" id="KW-1185">Reference proteome</keyword>
<evidence type="ECO:0008006" key="4">
    <source>
        <dbReference type="Google" id="ProtNLM"/>
    </source>
</evidence>
<dbReference type="Proteomes" id="UP001596087">
    <property type="component" value="Unassembled WGS sequence"/>
</dbReference>
<dbReference type="RefSeq" id="WP_378586151.1">
    <property type="nucleotide sequence ID" value="NZ_JBHSKD010000002.1"/>
</dbReference>
<accession>A0ABW0BDM4</accession>
<keyword evidence="1" id="KW-0812">Transmembrane</keyword>
<feature type="transmembrane region" description="Helical" evidence="1">
    <location>
        <begin position="58"/>
        <end position="79"/>
    </location>
</feature>
<evidence type="ECO:0000313" key="3">
    <source>
        <dbReference type="Proteomes" id="UP001596087"/>
    </source>
</evidence>
<keyword evidence="1" id="KW-1133">Transmembrane helix</keyword>
<sequence length="204" mass="20169">MTVTVSPTRPNDVSGSTDRGSRLVCVAGSLLVSAAVLLCTVSGSSGEAVVHSLRDSGVPLQVGAGVAAFGAAALLVAASRLGHGRGPAGSVMTLAGAGVALTTALYYAVFGAAVATADVALDTPHDGLGEATLLLLNVADFARYAPGLALVAAAVWARRSLPSGLWVPAAVLALLAAVPWTAWVAAVLIPLWLGVAGAVVRRVA</sequence>
<proteinExistence type="predicted"/>
<feature type="transmembrane region" description="Helical" evidence="1">
    <location>
        <begin position="91"/>
        <end position="114"/>
    </location>
</feature>